<dbReference type="EMBL" id="JANIBJ010000020">
    <property type="protein sequence ID" value="MCQ8104779.1"/>
    <property type="molecule type" value="Genomic_DNA"/>
</dbReference>
<dbReference type="RefSeq" id="WP_256602582.1">
    <property type="nucleotide sequence ID" value="NZ_JANIBJ010000020.1"/>
</dbReference>
<name>A0ABT1TJ56_9GAMM</name>
<feature type="region of interest" description="Disordered" evidence="1">
    <location>
        <begin position="1"/>
        <end position="57"/>
    </location>
</feature>
<evidence type="ECO:0000256" key="1">
    <source>
        <dbReference type="SAM" id="MobiDB-lite"/>
    </source>
</evidence>
<comment type="caution">
    <text evidence="2">The sequence shown here is derived from an EMBL/GenBank/DDBJ whole genome shotgun (WGS) entry which is preliminary data.</text>
</comment>
<dbReference type="Proteomes" id="UP001524499">
    <property type="component" value="Unassembled WGS sequence"/>
</dbReference>
<feature type="compositionally biased region" description="Polar residues" evidence="1">
    <location>
        <begin position="48"/>
        <end position="57"/>
    </location>
</feature>
<organism evidence="2 3">
    <name type="scientific">Methylomonas subterranea</name>
    <dbReference type="NCBI Taxonomy" id="2952225"/>
    <lineage>
        <taxon>Bacteria</taxon>
        <taxon>Pseudomonadati</taxon>
        <taxon>Pseudomonadota</taxon>
        <taxon>Gammaproteobacteria</taxon>
        <taxon>Methylococcales</taxon>
        <taxon>Methylococcaceae</taxon>
        <taxon>Methylomonas</taxon>
    </lineage>
</organism>
<feature type="compositionally biased region" description="Basic and acidic residues" evidence="1">
    <location>
        <begin position="29"/>
        <end position="47"/>
    </location>
</feature>
<accession>A0ABT1TJ56</accession>
<protein>
    <submittedName>
        <fullName evidence="2">Uncharacterized protein</fullName>
    </submittedName>
</protein>
<keyword evidence="3" id="KW-1185">Reference proteome</keyword>
<gene>
    <name evidence="2" type="ORF">NP590_11735</name>
</gene>
<evidence type="ECO:0000313" key="3">
    <source>
        <dbReference type="Proteomes" id="UP001524499"/>
    </source>
</evidence>
<reference evidence="2 3" key="1">
    <citation type="submission" date="2022-07" db="EMBL/GenBank/DDBJ databases">
        <title>Methylomonas rivi sp. nov., Methylomonas rosea sp. nov., Methylomonas aureus sp. nov. and Methylomonas subterranea sp. nov., four novel methanotrophs isolated from a freshwater creek and the deep terrestrial subsurface.</title>
        <authorList>
            <person name="Abin C."/>
            <person name="Sankaranarayanan K."/>
            <person name="Garner C."/>
            <person name="Sindelar R."/>
            <person name="Kotary K."/>
            <person name="Garner R."/>
            <person name="Barclay S."/>
            <person name="Lawson P."/>
            <person name="Krumholz L."/>
        </authorList>
    </citation>
    <scope>NUCLEOTIDE SEQUENCE [LARGE SCALE GENOMIC DNA]</scope>
    <source>
        <strain evidence="2 3">SURF-2</strain>
    </source>
</reference>
<evidence type="ECO:0000313" key="2">
    <source>
        <dbReference type="EMBL" id="MCQ8104779.1"/>
    </source>
</evidence>
<proteinExistence type="predicted"/>
<sequence length="120" mass="12455">MDISALNSSQKNMTVGRGSATDGSQDVEALARQRDKAPTQRDGDKDNSVAQDSATISTEGLQLSNTASVKQAANQTQILDRQKAQETASSIISAIRSNPAQAKEAVANASPTRVANALAA</sequence>
<feature type="compositionally biased region" description="Polar residues" evidence="1">
    <location>
        <begin position="1"/>
        <end position="13"/>
    </location>
</feature>